<dbReference type="AlphaFoldDB" id="A0A914SGX0"/>
<dbReference type="Pfam" id="PF13855">
    <property type="entry name" value="LRR_8"/>
    <property type="match status" value="1"/>
</dbReference>
<evidence type="ECO:0000313" key="5">
    <source>
        <dbReference type="WBParaSite" id="PEQ_0001323101-mRNA-1"/>
    </source>
</evidence>
<dbReference type="SMART" id="SM00369">
    <property type="entry name" value="LRR_TYP"/>
    <property type="match status" value="3"/>
</dbReference>
<keyword evidence="4" id="KW-1185">Reference proteome</keyword>
<dbReference type="PANTHER" id="PTHR24373:SF398">
    <property type="entry name" value="LEUCINE-RICH REPEAT-CONTAINING G-PROTEIN COUPLED RECEPTOR 6"/>
    <property type="match status" value="1"/>
</dbReference>
<dbReference type="Proteomes" id="UP000887564">
    <property type="component" value="Unplaced"/>
</dbReference>
<dbReference type="GO" id="GO:0031012">
    <property type="term" value="C:extracellular matrix"/>
    <property type="evidence" value="ECO:0007669"/>
    <property type="project" value="TreeGrafter"/>
</dbReference>
<proteinExistence type="predicted"/>
<sequence length="118" mass="13636">FQETVYSIVALSIIESSLAFLSQDAFKNQNIQLLDLTHNHIETINSKLYQLTLNENSLSSIPAWALTYLHQLQYLHLQQNMIAEIKPHTFDETQLKNLHYLHLDHNQVCSLTTAFLLS</sequence>
<dbReference type="InterPro" id="IPR003591">
    <property type="entry name" value="Leu-rich_rpt_typical-subtyp"/>
</dbReference>
<keyword evidence="2" id="KW-0732">Signal</keyword>
<dbReference type="Gene3D" id="3.80.10.10">
    <property type="entry name" value="Ribonuclease Inhibitor"/>
    <property type="match status" value="1"/>
</dbReference>
<dbReference type="InterPro" id="IPR032675">
    <property type="entry name" value="LRR_dom_sf"/>
</dbReference>
<dbReference type="InterPro" id="IPR001611">
    <property type="entry name" value="Leu-rich_rpt"/>
</dbReference>
<evidence type="ECO:0000256" key="2">
    <source>
        <dbReference type="ARBA" id="ARBA00022729"/>
    </source>
</evidence>
<evidence type="ECO:0000256" key="3">
    <source>
        <dbReference type="ARBA" id="ARBA00022737"/>
    </source>
</evidence>
<accession>A0A914SGX0</accession>
<organism evidence="4 5">
    <name type="scientific">Parascaris equorum</name>
    <name type="common">Equine roundworm</name>
    <dbReference type="NCBI Taxonomy" id="6256"/>
    <lineage>
        <taxon>Eukaryota</taxon>
        <taxon>Metazoa</taxon>
        <taxon>Ecdysozoa</taxon>
        <taxon>Nematoda</taxon>
        <taxon>Chromadorea</taxon>
        <taxon>Rhabditida</taxon>
        <taxon>Spirurina</taxon>
        <taxon>Ascaridomorpha</taxon>
        <taxon>Ascaridoidea</taxon>
        <taxon>Ascarididae</taxon>
        <taxon>Parascaris</taxon>
    </lineage>
</organism>
<evidence type="ECO:0000256" key="1">
    <source>
        <dbReference type="ARBA" id="ARBA00022614"/>
    </source>
</evidence>
<evidence type="ECO:0000313" key="4">
    <source>
        <dbReference type="Proteomes" id="UP000887564"/>
    </source>
</evidence>
<protein>
    <submittedName>
        <fullName evidence="5">Uncharacterized protein</fullName>
    </submittedName>
</protein>
<dbReference type="GO" id="GO:0005615">
    <property type="term" value="C:extracellular space"/>
    <property type="evidence" value="ECO:0007669"/>
    <property type="project" value="TreeGrafter"/>
</dbReference>
<reference evidence="5" key="1">
    <citation type="submission" date="2022-11" db="UniProtKB">
        <authorList>
            <consortium name="WormBaseParasite"/>
        </authorList>
    </citation>
    <scope>IDENTIFICATION</scope>
</reference>
<name>A0A914SGX0_PAREQ</name>
<dbReference type="InterPro" id="IPR050328">
    <property type="entry name" value="Dev_Immune_Receptor"/>
</dbReference>
<keyword evidence="3" id="KW-0677">Repeat</keyword>
<dbReference type="SUPFAM" id="SSF52058">
    <property type="entry name" value="L domain-like"/>
    <property type="match status" value="1"/>
</dbReference>
<keyword evidence="1" id="KW-0433">Leucine-rich repeat</keyword>
<dbReference type="WBParaSite" id="PEQ_0001323101-mRNA-1">
    <property type="protein sequence ID" value="PEQ_0001323101-mRNA-1"/>
    <property type="gene ID" value="PEQ_0001323101"/>
</dbReference>
<dbReference type="PANTHER" id="PTHR24373">
    <property type="entry name" value="SLIT RELATED LEUCINE-RICH REPEAT NEURONAL PROTEIN"/>
    <property type="match status" value="1"/>
</dbReference>